<evidence type="ECO:0000259" key="1">
    <source>
        <dbReference type="PROSITE" id="PS51819"/>
    </source>
</evidence>
<dbReference type="PANTHER" id="PTHR35006">
    <property type="entry name" value="GLYOXALASE FAMILY PROTEIN (AFU_ORTHOLOGUE AFUA_5G14830)"/>
    <property type="match status" value="1"/>
</dbReference>
<reference evidence="2 3" key="1">
    <citation type="submission" date="2019-11" db="EMBL/GenBank/DDBJ databases">
        <title>Whole-genome sequencing of Allorhizobium vitis.</title>
        <authorList>
            <person name="Gan H.M."/>
            <person name="Savka M.A."/>
        </authorList>
    </citation>
    <scope>NUCLEOTIDE SEQUENCE [LARGE SCALE GENOMIC DNA]</scope>
    <source>
        <strain evidence="2 3">AB4</strain>
    </source>
</reference>
<dbReference type="InterPro" id="IPR029068">
    <property type="entry name" value="Glyas_Bleomycin-R_OHBP_Dase"/>
</dbReference>
<dbReference type="Proteomes" id="UP000175993">
    <property type="component" value="Unassembled WGS sequence"/>
</dbReference>
<dbReference type="PROSITE" id="PS51819">
    <property type="entry name" value="VOC"/>
    <property type="match status" value="1"/>
</dbReference>
<organism evidence="2 3">
    <name type="scientific">Agrobacterium vitis</name>
    <name type="common">Rhizobium vitis</name>
    <dbReference type="NCBI Taxonomy" id="373"/>
    <lineage>
        <taxon>Bacteria</taxon>
        <taxon>Pseudomonadati</taxon>
        <taxon>Pseudomonadota</taxon>
        <taxon>Alphaproteobacteria</taxon>
        <taxon>Hyphomicrobiales</taxon>
        <taxon>Rhizobiaceae</taxon>
        <taxon>Rhizobium/Agrobacterium group</taxon>
        <taxon>Agrobacterium</taxon>
    </lineage>
</organism>
<dbReference type="RefSeq" id="WP_070167471.1">
    <property type="nucleotide sequence ID" value="NZ_CP118259.1"/>
</dbReference>
<evidence type="ECO:0000313" key="2">
    <source>
        <dbReference type="EMBL" id="MUP06825.1"/>
    </source>
</evidence>
<comment type="caution">
    <text evidence="2">The sequence shown here is derived from an EMBL/GenBank/DDBJ whole genome shotgun (WGS) entry which is preliminary data.</text>
</comment>
<gene>
    <name evidence="2" type="ORF">BBI04_018675</name>
</gene>
<dbReference type="InterPro" id="IPR037523">
    <property type="entry name" value="VOC_core"/>
</dbReference>
<accession>A0ABD6GBJ7</accession>
<dbReference type="CDD" id="cd07262">
    <property type="entry name" value="VOC_like"/>
    <property type="match status" value="1"/>
</dbReference>
<protein>
    <submittedName>
        <fullName evidence="2">VOC family protein</fullName>
    </submittedName>
</protein>
<dbReference type="EMBL" id="MBEV02000010">
    <property type="protein sequence ID" value="MUP06825.1"/>
    <property type="molecule type" value="Genomic_DNA"/>
</dbReference>
<feature type="domain" description="VOC" evidence="1">
    <location>
        <begin position="1"/>
        <end position="125"/>
    </location>
</feature>
<dbReference type="AlphaFoldDB" id="A0ABD6GBJ7"/>
<evidence type="ECO:0000313" key="3">
    <source>
        <dbReference type="Proteomes" id="UP000175993"/>
    </source>
</evidence>
<dbReference type="SUPFAM" id="SSF54593">
    <property type="entry name" value="Glyoxalase/Bleomycin resistance protein/Dihydroxybiphenyl dioxygenase"/>
    <property type="match status" value="1"/>
</dbReference>
<dbReference type="Gene3D" id="3.10.180.10">
    <property type="entry name" value="2,3-Dihydroxybiphenyl 1,2-Dioxygenase, domain 1"/>
    <property type="match status" value="1"/>
</dbReference>
<proteinExistence type="predicted"/>
<dbReference type="Pfam" id="PF00903">
    <property type="entry name" value="Glyoxalase"/>
    <property type="match status" value="1"/>
</dbReference>
<dbReference type="PANTHER" id="PTHR35006:SF2">
    <property type="entry name" value="GLYOXALASE FAMILY PROTEIN (AFU_ORTHOLOGUE AFUA_5G14830)"/>
    <property type="match status" value="1"/>
</dbReference>
<sequence length="130" mass="14233">MIDHMNVKVADFERAKAFYDAAFAPLGASLLYMVPAEYSNGVKMGGYGRERPVYWLHEGTPPVGNHQHIAFTANSRAEVDAFYQAAIAAGGTDNGPPGLRPHYHPDYYGAFVFDLDGNNIEAVCHAREDA</sequence>
<name>A0ABD6GBJ7_AGRVI</name>
<dbReference type="InterPro" id="IPR004360">
    <property type="entry name" value="Glyas_Fos-R_dOase_dom"/>
</dbReference>